<proteinExistence type="predicted"/>
<gene>
    <name evidence="1" type="ORF">QEG23_000247</name>
</gene>
<reference evidence="1" key="1">
    <citation type="submission" date="2022-07" db="EMBL/GenBank/DDBJ databases">
        <authorList>
            <consortium name="DAFM: The Division of Animal and Food Microbiology"/>
        </authorList>
    </citation>
    <scope>NUCLEOTIDE SEQUENCE</scope>
    <source>
        <strain evidence="1">19MO01SH01-2</strain>
    </source>
</reference>
<organism evidence="1 2">
    <name type="scientific">Stenotrophomonas maltophilia</name>
    <name type="common">Pseudomonas maltophilia</name>
    <name type="synonym">Xanthomonas maltophilia</name>
    <dbReference type="NCBI Taxonomy" id="40324"/>
    <lineage>
        <taxon>Bacteria</taxon>
        <taxon>Pseudomonadati</taxon>
        <taxon>Pseudomonadota</taxon>
        <taxon>Gammaproteobacteria</taxon>
        <taxon>Lysobacterales</taxon>
        <taxon>Lysobacteraceae</taxon>
        <taxon>Stenotrophomonas</taxon>
        <taxon>Stenotrophomonas maltophilia group</taxon>
    </lineage>
</organism>
<accession>A0AAI9FT12</accession>
<name>A0AAI9FT12_STEMA</name>
<sequence length="78" mass="8445">MTELCGKLAAATYGTSGTRFVGEVIGYQPQPTYIIQLPDGRIEHWVAGLVRPASVEEEIAYWRNRALAAEQTGGHANG</sequence>
<protein>
    <submittedName>
        <fullName evidence="1">Uncharacterized protein</fullName>
    </submittedName>
</protein>
<comment type="caution">
    <text evidence="1">The sequence shown here is derived from an EMBL/GenBank/DDBJ whole genome shotgun (WGS) entry which is preliminary data.</text>
</comment>
<dbReference type="AlphaFoldDB" id="A0AAI9FT12"/>
<evidence type="ECO:0000313" key="1">
    <source>
        <dbReference type="EMBL" id="EKT4090777.1"/>
    </source>
</evidence>
<evidence type="ECO:0000313" key="2">
    <source>
        <dbReference type="Proteomes" id="UP001218208"/>
    </source>
</evidence>
<dbReference type="Proteomes" id="UP001218208">
    <property type="component" value="Unassembled WGS sequence"/>
</dbReference>
<dbReference type="EMBL" id="ABLOJW010000001">
    <property type="protein sequence ID" value="EKT4090777.1"/>
    <property type="molecule type" value="Genomic_DNA"/>
</dbReference>